<sequence>MRGLCRRPARLWDKIGGPGDRLPDFRFESGTVPLPVSLPFTGKVPR</sequence>
<dbReference type="STRING" id="862719.AZOLI_2410"/>
<evidence type="ECO:0000313" key="1">
    <source>
        <dbReference type="EMBL" id="CBS87616.1"/>
    </source>
</evidence>
<name>G7Z9G0_AZOL4</name>
<accession>G7Z9G0</accession>
<evidence type="ECO:0000313" key="2">
    <source>
        <dbReference type="Proteomes" id="UP000005667"/>
    </source>
</evidence>
<dbReference type="Proteomes" id="UP000005667">
    <property type="component" value="Chromosome"/>
</dbReference>
<gene>
    <name evidence="1" type="ordered locus">AZOLI_2410</name>
</gene>
<dbReference type="HOGENOM" id="CLU_3179662_0_0_5"/>
<keyword evidence="2" id="KW-1185">Reference proteome</keyword>
<organism evidence="1 2">
    <name type="scientific">Azospirillum lipoferum (strain 4B)</name>
    <dbReference type="NCBI Taxonomy" id="862719"/>
    <lineage>
        <taxon>Bacteria</taxon>
        <taxon>Pseudomonadati</taxon>
        <taxon>Pseudomonadota</taxon>
        <taxon>Alphaproteobacteria</taxon>
        <taxon>Rhodospirillales</taxon>
        <taxon>Azospirillaceae</taxon>
        <taxon>Azospirillum</taxon>
    </lineage>
</organism>
<dbReference type="KEGG" id="ali:AZOLI_2410"/>
<proteinExistence type="predicted"/>
<reference evidence="2" key="1">
    <citation type="journal article" date="2011" name="PLoS Genet.">
        <title>Azospirillum genomes reveal transition of bacteria from aquatic to terrestrial environments.</title>
        <authorList>
            <person name="Wisniewski-Dye F."/>
            <person name="Borziak K."/>
            <person name="Khalsa-Moyers G."/>
            <person name="Alexandre G."/>
            <person name="Sukharnikov L.O."/>
            <person name="Wuichet K."/>
            <person name="Hurst G.B."/>
            <person name="McDonald W.H."/>
            <person name="Robertson J.S."/>
            <person name="Barbe V."/>
            <person name="Calteau A."/>
            <person name="Rouy Z."/>
            <person name="Mangenot S."/>
            <person name="Prigent-Combaret C."/>
            <person name="Normand P."/>
            <person name="Boyer M."/>
            <person name="Siguier P."/>
            <person name="Dessaux Y."/>
            <person name="Elmerich C."/>
            <person name="Condemine G."/>
            <person name="Krishnen G."/>
            <person name="Kennedy I."/>
            <person name="Paterson A.H."/>
            <person name="Gonzalez V."/>
            <person name="Mavingui P."/>
            <person name="Zhulin I.B."/>
        </authorList>
    </citation>
    <scope>NUCLEOTIDE SEQUENCE [LARGE SCALE GENOMIC DNA]</scope>
    <source>
        <strain evidence="2">4B</strain>
    </source>
</reference>
<dbReference type="EMBL" id="FQ311868">
    <property type="protein sequence ID" value="CBS87616.1"/>
    <property type="molecule type" value="Genomic_DNA"/>
</dbReference>
<protein>
    <submittedName>
        <fullName evidence="1">Uncharacterized protein</fullName>
    </submittedName>
</protein>
<dbReference type="AlphaFoldDB" id="G7Z9G0"/>